<keyword evidence="5" id="KW-1185">Reference proteome</keyword>
<evidence type="ECO:0000256" key="1">
    <source>
        <dbReference type="PROSITE-ProRule" id="PRU00464"/>
    </source>
</evidence>
<evidence type="ECO:0000256" key="2">
    <source>
        <dbReference type="SAM" id="MobiDB-lite"/>
    </source>
</evidence>
<dbReference type="InterPro" id="IPR011146">
    <property type="entry name" value="HIT-like"/>
</dbReference>
<dbReference type="RefSeq" id="WP_379876155.1">
    <property type="nucleotide sequence ID" value="NZ_JBHUIP010000009.1"/>
</dbReference>
<sequence length="143" mass="16199">MRPCLFCAIANETIPAHIVHQDERLIAFLDIGPIRPGHVQIVPREHFSFFDDLPPDLAAEIVHLGQRLAKALKEIYGVPRVGFLFTGSDVPHVHAHIVPLHTGDDITSRRYIVEETVTYRNPPRPPEDEMAQTGTRLREMLKP</sequence>
<accession>A0ABW5DQY1</accession>
<dbReference type="GO" id="GO:0008168">
    <property type="term" value="F:methyltransferase activity"/>
    <property type="evidence" value="ECO:0007669"/>
    <property type="project" value="UniProtKB-KW"/>
</dbReference>
<keyword evidence="4" id="KW-0808">Transferase</keyword>
<dbReference type="PANTHER" id="PTHR46648:SF1">
    <property type="entry name" value="ADENOSINE 5'-MONOPHOSPHORAMIDASE HNT1"/>
    <property type="match status" value="1"/>
</dbReference>
<dbReference type="SUPFAM" id="SSF54197">
    <property type="entry name" value="HIT-like"/>
    <property type="match status" value="1"/>
</dbReference>
<dbReference type="GO" id="GO:0032259">
    <property type="term" value="P:methylation"/>
    <property type="evidence" value="ECO:0007669"/>
    <property type="project" value="UniProtKB-KW"/>
</dbReference>
<dbReference type="InterPro" id="IPR001310">
    <property type="entry name" value="Histidine_triad_HIT"/>
</dbReference>
<gene>
    <name evidence="4" type="ORF">ACFSM5_09800</name>
</gene>
<protein>
    <submittedName>
        <fullName evidence="4">HIT family protein</fullName>
        <ecNumber evidence="4">2.1.1.-</ecNumber>
    </submittedName>
</protein>
<reference evidence="5" key="1">
    <citation type="journal article" date="2019" name="Int. J. Syst. Evol. Microbiol.">
        <title>The Global Catalogue of Microorganisms (GCM) 10K type strain sequencing project: providing services to taxonomists for standard genome sequencing and annotation.</title>
        <authorList>
            <consortium name="The Broad Institute Genomics Platform"/>
            <consortium name="The Broad Institute Genome Sequencing Center for Infectious Disease"/>
            <person name="Wu L."/>
            <person name="Ma J."/>
        </authorList>
    </citation>
    <scope>NUCLEOTIDE SEQUENCE [LARGE SCALE GENOMIC DNA]</scope>
    <source>
        <strain evidence="5">CGMCC 1.19062</strain>
    </source>
</reference>
<dbReference type="Pfam" id="PF01230">
    <property type="entry name" value="HIT"/>
    <property type="match status" value="1"/>
</dbReference>
<keyword evidence="4" id="KW-0489">Methyltransferase</keyword>
<dbReference type="PROSITE" id="PS51084">
    <property type="entry name" value="HIT_2"/>
    <property type="match status" value="1"/>
</dbReference>
<feature type="region of interest" description="Disordered" evidence="2">
    <location>
        <begin position="119"/>
        <end position="143"/>
    </location>
</feature>
<evidence type="ECO:0000259" key="3">
    <source>
        <dbReference type="PROSITE" id="PS51084"/>
    </source>
</evidence>
<dbReference type="Gene3D" id="3.30.428.10">
    <property type="entry name" value="HIT-like"/>
    <property type="match status" value="1"/>
</dbReference>
<dbReference type="InterPro" id="IPR036265">
    <property type="entry name" value="HIT-like_sf"/>
</dbReference>
<evidence type="ECO:0000313" key="5">
    <source>
        <dbReference type="Proteomes" id="UP001597295"/>
    </source>
</evidence>
<feature type="domain" description="HIT" evidence="3">
    <location>
        <begin position="5"/>
        <end position="107"/>
    </location>
</feature>
<comment type="caution">
    <text evidence="4">The sequence shown here is derived from an EMBL/GenBank/DDBJ whole genome shotgun (WGS) entry which is preliminary data.</text>
</comment>
<evidence type="ECO:0000313" key="4">
    <source>
        <dbReference type="EMBL" id="MFD2263180.1"/>
    </source>
</evidence>
<dbReference type="EC" id="2.1.1.-" evidence="4"/>
<dbReference type="Proteomes" id="UP001597295">
    <property type="component" value="Unassembled WGS sequence"/>
</dbReference>
<feature type="short sequence motif" description="Histidine triad motif" evidence="1">
    <location>
        <begin position="92"/>
        <end position="96"/>
    </location>
</feature>
<proteinExistence type="predicted"/>
<name>A0ABW5DQY1_9PROT</name>
<dbReference type="PANTHER" id="PTHR46648">
    <property type="entry name" value="HIT FAMILY PROTEIN 1"/>
    <property type="match status" value="1"/>
</dbReference>
<organism evidence="4 5">
    <name type="scientific">Lacibacterium aquatile</name>
    <dbReference type="NCBI Taxonomy" id="1168082"/>
    <lineage>
        <taxon>Bacteria</taxon>
        <taxon>Pseudomonadati</taxon>
        <taxon>Pseudomonadota</taxon>
        <taxon>Alphaproteobacteria</taxon>
        <taxon>Rhodospirillales</taxon>
        <taxon>Rhodospirillaceae</taxon>
    </lineage>
</organism>
<dbReference type="PRINTS" id="PR00332">
    <property type="entry name" value="HISTRIAD"/>
</dbReference>
<dbReference type="EMBL" id="JBHUIP010000009">
    <property type="protein sequence ID" value="MFD2263180.1"/>
    <property type="molecule type" value="Genomic_DNA"/>
</dbReference>